<sequence length="378" mass="42400">MSKKNNLPKGVVADRDRHNNVRLYFRVKGQPKVRLTEKPDTPEFEKELACARLGVPYNETTAVKTEQKRITKEHTFQWLVEQYCSRVKSQVNGTLLGRRRRIFDEISNSTTAAGHRRGDLDFRMMTRKHVIELRDTLRDTPGAQNEIVKSISAMFGWAVEAAVATVNPATKIKKLDSGDGFHAWTEEEVKQYEERHPVGTKARLMLHLAMFTGLRLSDLAIAGKQHIQNGWLVIRPKKTGKSSKVVVEVPILPILQKTIDASPCGDLTFLVSEWNAPFTVNSLGNKMRDWCDQAGLPQCSTHGLRKAGATIAANNGATDEELMAIFGWTTKQQTTLYTKSANRRKLAGKAMHKLLPEQKQDEKSPTDLPVEESGTKTA</sequence>
<dbReference type="InterPro" id="IPR013762">
    <property type="entry name" value="Integrase-like_cat_sf"/>
</dbReference>
<dbReference type="InterPro" id="IPR011010">
    <property type="entry name" value="DNA_brk_join_enz"/>
</dbReference>
<keyword evidence="3" id="KW-0238">DNA-binding</keyword>
<dbReference type="Proteomes" id="UP001237780">
    <property type="component" value="Unassembled WGS sequence"/>
</dbReference>
<dbReference type="PROSITE" id="PS51898">
    <property type="entry name" value="TYR_RECOMBINASE"/>
    <property type="match status" value="1"/>
</dbReference>
<dbReference type="Gene3D" id="1.10.150.130">
    <property type="match status" value="1"/>
</dbReference>
<feature type="region of interest" description="Disordered" evidence="5">
    <location>
        <begin position="350"/>
        <end position="378"/>
    </location>
</feature>
<organism evidence="7 8">
    <name type="scientific">Phyllobacterium ifriqiyense</name>
    <dbReference type="NCBI Taxonomy" id="314238"/>
    <lineage>
        <taxon>Bacteria</taxon>
        <taxon>Pseudomonadati</taxon>
        <taxon>Pseudomonadota</taxon>
        <taxon>Alphaproteobacteria</taxon>
        <taxon>Hyphomicrobiales</taxon>
        <taxon>Phyllobacteriaceae</taxon>
        <taxon>Phyllobacterium</taxon>
    </lineage>
</organism>
<dbReference type="PANTHER" id="PTHR30349">
    <property type="entry name" value="PHAGE INTEGRASE-RELATED"/>
    <property type="match status" value="1"/>
</dbReference>
<dbReference type="RefSeq" id="WP_307280311.1">
    <property type="nucleotide sequence ID" value="NZ_JAUSZT010000003.1"/>
</dbReference>
<evidence type="ECO:0000256" key="4">
    <source>
        <dbReference type="ARBA" id="ARBA00023172"/>
    </source>
</evidence>
<evidence type="ECO:0000259" key="6">
    <source>
        <dbReference type="PROSITE" id="PS51898"/>
    </source>
</evidence>
<proteinExistence type="inferred from homology"/>
<feature type="compositionally biased region" description="Basic and acidic residues" evidence="5">
    <location>
        <begin position="354"/>
        <end position="365"/>
    </location>
</feature>
<dbReference type="InterPro" id="IPR002104">
    <property type="entry name" value="Integrase_catalytic"/>
</dbReference>
<protein>
    <submittedName>
        <fullName evidence="7">Integrase</fullName>
    </submittedName>
</protein>
<name>A0ABU0S861_9HYPH</name>
<evidence type="ECO:0000256" key="1">
    <source>
        <dbReference type="ARBA" id="ARBA00008857"/>
    </source>
</evidence>
<evidence type="ECO:0000256" key="3">
    <source>
        <dbReference type="ARBA" id="ARBA00023125"/>
    </source>
</evidence>
<keyword evidence="4" id="KW-0233">DNA recombination</keyword>
<reference evidence="7 8" key="1">
    <citation type="submission" date="2023-07" db="EMBL/GenBank/DDBJ databases">
        <title>Comparative genomics of wheat-associated soil bacteria to identify genetic determinants of phenazine resistance.</title>
        <authorList>
            <person name="Mouncey N."/>
        </authorList>
    </citation>
    <scope>NUCLEOTIDE SEQUENCE [LARGE SCALE GENOMIC DNA]</scope>
    <source>
        <strain evidence="7 8">W4I11</strain>
    </source>
</reference>
<evidence type="ECO:0000313" key="7">
    <source>
        <dbReference type="EMBL" id="MDQ0996937.1"/>
    </source>
</evidence>
<gene>
    <name evidence="7" type="ORF">QFZ34_002119</name>
</gene>
<keyword evidence="2" id="KW-0229">DNA integration</keyword>
<dbReference type="PANTHER" id="PTHR30349:SF64">
    <property type="entry name" value="PROPHAGE INTEGRASE INTD-RELATED"/>
    <property type="match status" value="1"/>
</dbReference>
<dbReference type="Gene3D" id="1.10.443.10">
    <property type="entry name" value="Intergrase catalytic core"/>
    <property type="match status" value="1"/>
</dbReference>
<dbReference type="SUPFAM" id="SSF56349">
    <property type="entry name" value="DNA breaking-rejoining enzymes"/>
    <property type="match status" value="1"/>
</dbReference>
<accession>A0ABU0S861</accession>
<keyword evidence="8" id="KW-1185">Reference proteome</keyword>
<evidence type="ECO:0000313" key="8">
    <source>
        <dbReference type="Proteomes" id="UP001237780"/>
    </source>
</evidence>
<dbReference type="Pfam" id="PF00589">
    <property type="entry name" value="Phage_integrase"/>
    <property type="match status" value="1"/>
</dbReference>
<dbReference type="EMBL" id="JAUSZT010000003">
    <property type="protein sequence ID" value="MDQ0996937.1"/>
    <property type="molecule type" value="Genomic_DNA"/>
</dbReference>
<comment type="similarity">
    <text evidence="1">Belongs to the 'phage' integrase family.</text>
</comment>
<evidence type="ECO:0000256" key="2">
    <source>
        <dbReference type="ARBA" id="ARBA00022908"/>
    </source>
</evidence>
<dbReference type="InterPro" id="IPR050090">
    <property type="entry name" value="Tyrosine_recombinase_XerCD"/>
</dbReference>
<comment type="caution">
    <text evidence="7">The sequence shown here is derived from an EMBL/GenBank/DDBJ whole genome shotgun (WGS) entry which is preliminary data.</text>
</comment>
<evidence type="ECO:0000256" key="5">
    <source>
        <dbReference type="SAM" id="MobiDB-lite"/>
    </source>
</evidence>
<dbReference type="InterPro" id="IPR010998">
    <property type="entry name" value="Integrase_recombinase_N"/>
</dbReference>
<feature type="domain" description="Tyr recombinase" evidence="6">
    <location>
        <begin position="179"/>
        <end position="351"/>
    </location>
</feature>